<dbReference type="InterPro" id="IPR010982">
    <property type="entry name" value="Lambda_DNA-bd_dom_sf"/>
</dbReference>
<dbReference type="Pfam" id="PF13560">
    <property type="entry name" value="HTH_31"/>
    <property type="match status" value="1"/>
</dbReference>
<sequence>MDDPAIVGFRLRHVREERGMSQAALASGICSASAVSRWESGQCVPSDEIIVQLADRLALPAEVLTRRDFDSRLLTSGDGFGEVVEASFDTGRDTAGTSPMASWISRVRQVSRHADPWTSGPDPRPMVDDLAVDPLTVSVPVSVETVELLDAMVRVKETQDRETVDALADTLSWTVDAPEVIRRTALETVIAVLVGVGMPVAARGAAVRTGLPRITATTAALLTWDGSSDDGLPPVAADRSARDVAFDVLSRLRDMPGDDRQRVAALVAASCPGDGLVSLWAG</sequence>
<dbReference type="EMBL" id="JALIEA010000007">
    <property type="protein sequence ID" value="MCJ7857329.1"/>
    <property type="molecule type" value="Genomic_DNA"/>
</dbReference>
<name>A0A9X1WE34_9CORY</name>
<comment type="caution">
    <text evidence="2">The sequence shown here is derived from an EMBL/GenBank/DDBJ whole genome shotgun (WGS) entry which is preliminary data.</text>
</comment>
<evidence type="ECO:0000259" key="1">
    <source>
        <dbReference type="PROSITE" id="PS50943"/>
    </source>
</evidence>
<dbReference type="GO" id="GO:0003677">
    <property type="term" value="F:DNA binding"/>
    <property type="evidence" value="ECO:0007669"/>
    <property type="project" value="InterPro"/>
</dbReference>
<dbReference type="PROSITE" id="PS50943">
    <property type="entry name" value="HTH_CROC1"/>
    <property type="match status" value="1"/>
</dbReference>
<dbReference type="SMART" id="SM00530">
    <property type="entry name" value="HTH_XRE"/>
    <property type="match status" value="1"/>
</dbReference>
<proteinExistence type="predicted"/>
<dbReference type="AlphaFoldDB" id="A0A9X1WE34"/>
<gene>
    <name evidence="2" type="ORF">MUN33_01160</name>
</gene>
<dbReference type="Gene3D" id="1.10.260.40">
    <property type="entry name" value="lambda repressor-like DNA-binding domains"/>
    <property type="match status" value="1"/>
</dbReference>
<keyword evidence="3" id="KW-1185">Reference proteome</keyword>
<protein>
    <submittedName>
        <fullName evidence="2">Helix-turn-helix domain-containing protein</fullName>
    </submittedName>
</protein>
<dbReference type="RefSeq" id="WP_244803081.1">
    <property type="nucleotide sequence ID" value="NZ_JALIEA010000007.1"/>
</dbReference>
<accession>A0A9X1WE34</accession>
<dbReference type="InterPro" id="IPR001387">
    <property type="entry name" value="Cro/C1-type_HTH"/>
</dbReference>
<feature type="domain" description="HTH cro/C1-type" evidence="1">
    <location>
        <begin position="11"/>
        <end position="64"/>
    </location>
</feature>
<dbReference type="Proteomes" id="UP001139207">
    <property type="component" value="Unassembled WGS sequence"/>
</dbReference>
<dbReference type="CDD" id="cd00093">
    <property type="entry name" value="HTH_XRE"/>
    <property type="match status" value="1"/>
</dbReference>
<reference evidence="2" key="1">
    <citation type="submission" date="2022-04" db="EMBL/GenBank/DDBJ databases">
        <title>Corynebacterium kalidii LD5P10.</title>
        <authorList>
            <person name="Sun J.Q."/>
        </authorList>
    </citation>
    <scope>NUCLEOTIDE SEQUENCE</scope>
    <source>
        <strain evidence="2">LD5P10</strain>
    </source>
</reference>
<evidence type="ECO:0000313" key="3">
    <source>
        <dbReference type="Proteomes" id="UP001139207"/>
    </source>
</evidence>
<dbReference type="SUPFAM" id="SSF47413">
    <property type="entry name" value="lambda repressor-like DNA-binding domains"/>
    <property type="match status" value="1"/>
</dbReference>
<organism evidence="2 3">
    <name type="scientific">Corynebacterium kalidii</name>
    <dbReference type="NCBI Taxonomy" id="2931982"/>
    <lineage>
        <taxon>Bacteria</taxon>
        <taxon>Bacillati</taxon>
        <taxon>Actinomycetota</taxon>
        <taxon>Actinomycetes</taxon>
        <taxon>Mycobacteriales</taxon>
        <taxon>Corynebacteriaceae</taxon>
        <taxon>Corynebacterium</taxon>
    </lineage>
</organism>
<evidence type="ECO:0000313" key="2">
    <source>
        <dbReference type="EMBL" id="MCJ7857329.1"/>
    </source>
</evidence>